<reference evidence="8 9" key="1">
    <citation type="submission" date="2020-04" db="EMBL/GenBank/DDBJ databases">
        <title>Arthrobacter sp. nov.</title>
        <authorList>
            <person name="Liu S."/>
        </authorList>
    </citation>
    <scope>NUCLEOTIDE SEQUENCE [LARGE SCALE GENOMIC DNA]</scope>
    <source>
        <strain evidence="8 9">E918</strain>
    </source>
</reference>
<comment type="caution">
    <text evidence="8">The sequence shown here is derived from an EMBL/GenBank/DDBJ whole genome shotgun (WGS) entry which is preliminary data.</text>
</comment>
<evidence type="ECO:0000256" key="6">
    <source>
        <dbReference type="SAM" id="SignalP"/>
    </source>
</evidence>
<protein>
    <submittedName>
        <fullName evidence="8">MFS transporter</fullName>
    </submittedName>
</protein>
<dbReference type="InterPro" id="IPR052714">
    <property type="entry name" value="MFS_Exporter"/>
</dbReference>
<dbReference type="PROSITE" id="PS50850">
    <property type="entry name" value="MFS"/>
    <property type="match status" value="1"/>
</dbReference>
<dbReference type="AlphaFoldDB" id="A0A7X6K4C4"/>
<dbReference type="PANTHER" id="PTHR23531">
    <property type="entry name" value="QUINOLENE RESISTANCE PROTEIN NORA"/>
    <property type="match status" value="1"/>
</dbReference>
<feature type="chain" id="PRO_5031166417" evidence="6">
    <location>
        <begin position="21"/>
        <end position="385"/>
    </location>
</feature>
<evidence type="ECO:0000259" key="7">
    <source>
        <dbReference type="PROSITE" id="PS50850"/>
    </source>
</evidence>
<feature type="transmembrane region" description="Helical" evidence="5">
    <location>
        <begin position="202"/>
        <end position="224"/>
    </location>
</feature>
<dbReference type="PANTHER" id="PTHR23531:SF1">
    <property type="entry name" value="QUINOLENE RESISTANCE PROTEIN NORA"/>
    <property type="match status" value="1"/>
</dbReference>
<evidence type="ECO:0000256" key="1">
    <source>
        <dbReference type="ARBA" id="ARBA00004651"/>
    </source>
</evidence>
<keyword evidence="4 5" id="KW-0472">Membrane</keyword>
<feature type="signal peptide" evidence="6">
    <location>
        <begin position="1"/>
        <end position="20"/>
    </location>
</feature>
<evidence type="ECO:0000256" key="2">
    <source>
        <dbReference type="ARBA" id="ARBA00022692"/>
    </source>
</evidence>
<evidence type="ECO:0000313" key="9">
    <source>
        <dbReference type="Proteomes" id="UP000544090"/>
    </source>
</evidence>
<evidence type="ECO:0000256" key="3">
    <source>
        <dbReference type="ARBA" id="ARBA00022989"/>
    </source>
</evidence>
<sequence>MVFYLLMTSMALYAAQRFQAADSVAGFASSAFIIGALLSRFFAGPLLDTAGRRRVLVVSLAVFTAVSLLYIPASSLALLLVLRLVHGVAFGIGHTAVTAGAQALIPAARRGEGTGYFTISTSVATALGPLLAVLLSAGGDYDGVFLFCAACSAAAFAVSLFLRLPARQPAGQPAATAVAGGPGGKQRAWTPRTVLDRIVEPAVLPIASVMLVGCLAYSGVLSFLTSYAEQRGAAPAAALFFLVFAAAVLTSRLFAGRIQDRRGANIVMYPALVVFAAGLALLAPGVSMWNVVGSGVLTGLGFGTLMPCTQAIAVNQVPERRLGTAVATFYLMLDVGTGFGPVLLGLLVPFTGFEGMYVWLGVLMLACIGLYYAVHGRKRQAPVPA</sequence>
<dbReference type="Gene3D" id="1.20.1250.20">
    <property type="entry name" value="MFS general substrate transporter like domains"/>
    <property type="match status" value="1"/>
</dbReference>
<proteinExistence type="predicted"/>
<dbReference type="Proteomes" id="UP000544090">
    <property type="component" value="Unassembled WGS sequence"/>
</dbReference>
<gene>
    <name evidence="8" type="ORF">HGG74_08020</name>
</gene>
<accession>A0A7X6K4C4</accession>
<dbReference type="EMBL" id="JAAZSQ010000005">
    <property type="protein sequence ID" value="NKX54490.1"/>
    <property type="molecule type" value="Genomic_DNA"/>
</dbReference>
<feature type="transmembrane region" description="Helical" evidence="5">
    <location>
        <begin position="115"/>
        <end position="137"/>
    </location>
</feature>
<feature type="transmembrane region" description="Helical" evidence="5">
    <location>
        <begin position="236"/>
        <end position="255"/>
    </location>
</feature>
<feature type="domain" description="Major facilitator superfamily (MFS) profile" evidence="7">
    <location>
        <begin position="1"/>
        <end position="379"/>
    </location>
</feature>
<dbReference type="GO" id="GO:0005886">
    <property type="term" value="C:plasma membrane"/>
    <property type="evidence" value="ECO:0007669"/>
    <property type="project" value="UniProtKB-SubCell"/>
</dbReference>
<keyword evidence="3 5" id="KW-1133">Transmembrane helix</keyword>
<keyword evidence="6" id="KW-0732">Signal</keyword>
<feature type="transmembrane region" description="Helical" evidence="5">
    <location>
        <begin position="143"/>
        <end position="162"/>
    </location>
</feature>
<feature type="transmembrane region" description="Helical" evidence="5">
    <location>
        <begin position="55"/>
        <end position="82"/>
    </location>
</feature>
<evidence type="ECO:0000256" key="4">
    <source>
        <dbReference type="ARBA" id="ARBA00023136"/>
    </source>
</evidence>
<feature type="transmembrane region" description="Helical" evidence="5">
    <location>
        <begin position="292"/>
        <end position="314"/>
    </location>
</feature>
<dbReference type="InterPro" id="IPR020846">
    <property type="entry name" value="MFS_dom"/>
</dbReference>
<name>A0A7X6K4C4_9MICC</name>
<evidence type="ECO:0000256" key="5">
    <source>
        <dbReference type="SAM" id="Phobius"/>
    </source>
</evidence>
<feature type="transmembrane region" description="Helical" evidence="5">
    <location>
        <begin position="88"/>
        <end position="108"/>
    </location>
</feature>
<dbReference type="SUPFAM" id="SSF103473">
    <property type="entry name" value="MFS general substrate transporter"/>
    <property type="match status" value="1"/>
</dbReference>
<feature type="transmembrane region" description="Helical" evidence="5">
    <location>
        <begin position="326"/>
        <end position="350"/>
    </location>
</feature>
<dbReference type="InterPro" id="IPR011701">
    <property type="entry name" value="MFS"/>
</dbReference>
<feature type="transmembrane region" description="Helical" evidence="5">
    <location>
        <begin position="356"/>
        <end position="374"/>
    </location>
</feature>
<keyword evidence="9" id="KW-1185">Reference proteome</keyword>
<keyword evidence="2 5" id="KW-0812">Transmembrane</keyword>
<organism evidence="8 9">
    <name type="scientific">Arthrobacter mobilis</name>
    <dbReference type="NCBI Taxonomy" id="2724944"/>
    <lineage>
        <taxon>Bacteria</taxon>
        <taxon>Bacillati</taxon>
        <taxon>Actinomycetota</taxon>
        <taxon>Actinomycetes</taxon>
        <taxon>Micrococcales</taxon>
        <taxon>Micrococcaceae</taxon>
        <taxon>Arthrobacter</taxon>
    </lineage>
</organism>
<evidence type="ECO:0000313" key="8">
    <source>
        <dbReference type="EMBL" id="NKX54490.1"/>
    </source>
</evidence>
<dbReference type="CDD" id="cd17489">
    <property type="entry name" value="MFS_YfcJ_like"/>
    <property type="match status" value="1"/>
</dbReference>
<dbReference type="GO" id="GO:0022857">
    <property type="term" value="F:transmembrane transporter activity"/>
    <property type="evidence" value="ECO:0007669"/>
    <property type="project" value="InterPro"/>
</dbReference>
<dbReference type="InterPro" id="IPR036259">
    <property type="entry name" value="MFS_trans_sf"/>
</dbReference>
<feature type="transmembrane region" description="Helical" evidence="5">
    <location>
        <begin position="24"/>
        <end position="43"/>
    </location>
</feature>
<comment type="subcellular location">
    <subcellularLocation>
        <location evidence="1">Cell membrane</location>
        <topology evidence="1">Multi-pass membrane protein</topology>
    </subcellularLocation>
</comment>
<feature type="transmembrane region" description="Helical" evidence="5">
    <location>
        <begin position="267"/>
        <end position="286"/>
    </location>
</feature>
<dbReference type="Pfam" id="PF07690">
    <property type="entry name" value="MFS_1"/>
    <property type="match status" value="1"/>
</dbReference>